<evidence type="ECO:0000313" key="1">
    <source>
        <dbReference type="EMBL" id="SVB24869.1"/>
    </source>
</evidence>
<proteinExistence type="predicted"/>
<gene>
    <name evidence="1" type="ORF">METZ01_LOCUS177723</name>
</gene>
<accession>A0A382CG94</accession>
<reference evidence="1" key="1">
    <citation type="submission" date="2018-05" db="EMBL/GenBank/DDBJ databases">
        <authorList>
            <person name="Lanie J.A."/>
            <person name="Ng W.-L."/>
            <person name="Kazmierczak K.M."/>
            <person name="Andrzejewski T.M."/>
            <person name="Davidsen T.M."/>
            <person name="Wayne K.J."/>
            <person name="Tettelin H."/>
            <person name="Glass J.I."/>
            <person name="Rusch D."/>
            <person name="Podicherti R."/>
            <person name="Tsui H.-C.T."/>
            <person name="Winkler M.E."/>
        </authorList>
    </citation>
    <scope>NUCLEOTIDE SEQUENCE</scope>
</reference>
<dbReference type="EMBL" id="UINC01034278">
    <property type="protein sequence ID" value="SVB24869.1"/>
    <property type="molecule type" value="Genomic_DNA"/>
</dbReference>
<dbReference type="AlphaFoldDB" id="A0A382CG94"/>
<name>A0A382CG94_9ZZZZ</name>
<organism evidence="1">
    <name type="scientific">marine metagenome</name>
    <dbReference type="NCBI Taxonomy" id="408172"/>
    <lineage>
        <taxon>unclassified sequences</taxon>
        <taxon>metagenomes</taxon>
        <taxon>ecological metagenomes</taxon>
    </lineage>
</organism>
<protein>
    <submittedName>
        <fullName evidence="1">Uncharacterized protein</fullName>
    </submittedName>
</protein>
<sequence length="77" mass="7983">MPSGKFLGSYFSCSSIAGPFSVITGQPNSLEYFQFQSTHLAPGSVVSECFASIGHSGSQTPQSIHSSGLITSVLIPS</sequence>